<dbReference type="InterPro" id="IPR045174">
    <property type="entry name" value="Dof"/>
</dbReference>
<dbReference type="PROSITE" id="PS01361">
    <property type="entry name" value="ZF_DOF_1"/>
    <property type="match status" value="1"/>
</dbReference>
<dbReference type="GO" id="GO:0008270">
    <property type="term" value="F:zinc ion binding"/>
    <property type="evidence" value="ECO:0007669"/>
    <property type="project" value="UniProtKB-KW"/>
</dbReference>
<dbReference type="Pfam" id="PF02701">
    <property type="entry name" value="Zn_ribbon_Dof"/>
    <property type="match status" value="1"/>
</dbReference>
<keyword evidence="13" id="KW-1185">Reference proteome</keyword>
<dbReference type="PROSITE" id="PS50884">
    <property type="entry name" value="ZF_DOF_2"/>
    <property type="match status" value="1"/>
</dbReference>
<evidence type="ECO:0000259" key="11">
    <source>
        <dbReference type="PROSITE" id="PS50884"/>
    </source>
</evidence>
<evidence type="ECO:0000256" key="10">
    <source>
        <dbReference type="SAM" id="MobiDB-lite"/>
    </source>
</evidence>
<feature type="domain" description="Dof-type" evidence="11">
    <location>
        <begin position="54"/>
        <end position="108"/>
    </location>
</feature>
<dbReference type="GO" id="GO:0003677">
    <property type="term" value="F:DNA binding"/>
    <property type="evidence" value="ECO:0007669"/>
    <property type="project" value="UniProtKB-UniRule"/>
</dbReference>
<dbReference type="GO" id="GO:0003700">
    <property type="term" value="F:DNA-binding transcription factor activity"/>
    <property type="evidence" value="ECO:0007669"/>
    <property type="project" value="UniProtKB-UniRule"/>
</dbReference>
<evidence type="ECO:0000256" key="2">
    <source>
        <dbReference type="ARBA" id="ARBA00022771"/>
    </source>
</evidence>
<evidence type="ECO:0000256" key="8">
    <source>
        <dbReference type="PROSITE-ProRule" id="PRU00071"/>
    </source>
</evidence>
<feature type="compositionally biased region" description="Polar residues" evidence="10">
    <location>
        <begin position="116"/>
        <end position="132"/>
    </location>
</feature>
<evidence type="ECO:0000256" key="7">
    <source>
        <dbReference type="ARBA" id="ARBA00023242"/>
    </source>
</evidence>
<name>A0A834W4L2_9FABA</name>
<proteinExistence type="predicted"/>
<dbReference type="PANTHER" id="PTHR31992:SF221">
    <property type="entry name" value="DOF ZINC FINGER PROTEIN DOF3.2-RELATED"/>
    <property type="match status" value="1"/>
</dbReference>
<keyword evidence="1 9" id="KW-0479">Metal-binding</keyword>
<comment type="subcellular location">
    <subcellularLocation>
        <location evidence="8 9">Nucleus</location>
    </subcellularLocation>
</comment>
<dbReference type="AlphaFoldDB" id="A0A834W4L2"/>
<keyword evidence="5 8" id="KW-0238">DNA-binding</keyword>
<accession>A0A834W4L2</accession>
<protein>
    <recommendedName>
        <fullName evidence="9">Dof zinc finger protein</fullName>
    </recommendedName>
</protein>
<comment type="function">
    <text evidence="9">Transcription factor that binds specifically to a 5'-AA[AG]G-3' consensus core sequence.</text>
</comment>
<evidence type="ECO:0000313" key="13">
    <source>
        <dbReference type="Proteomes" id="UP000634136"/>
    </source>
</evidence>
<keyword evidence="3 9" id="KW-0862">Zinc</keyword>
<dbReference type="InterPro" id="IPR003851">
    <property type="entry name" value="Znf_Dof"/>
</dbReference>
<feature type="region of interest" description="Disordered" evidence="10">
    <location>
        <begin position="99"/>
        <end position="132"/>
    </location>
</feature>
<reference evidence="12" key="1">
    <citation type="submission" date="2020-09" db="EMBL/GenBank/DDBJ databases">
        <title>Genome-Enabled Discovery of Anthraquinone Biosynthesis in Senna tora.</title>
        <authorList>
            <person name="Kang S.-H."/>
            <person name="Pandey R.P."/>
            <person name="Lee C.-M."/>
            <person name="Sim J.-S."/>
            <person name="Jeong J.-T."/>
            <person name="Choi B.-S."/>
            <person name="Jung M."/>
            <person name="Ginzburg D."/>
            <person name="Zhao K."/>
            <person name="Won S.Y."/>
            <person name="Oh T.-J."/>
            <person name="Yu Y."/>
            <person name="Kim N.-H."/>
            <person name="Lee O.R."/>
            <person name="Lee T.-H."/>
            <person name="Bashyal P."/>
            <person name="Kim T.-S."/>
            <person name="Lee W.-H."/>
            <person name="Kawkins C."/>
            <person name="Kim C.-K."/>
            <person name="Kim J.S."/>
            <person name="Ahn B.O."/>
            <person name="Rhee S.Y."/>
            <person name="Sohng J.K."/>
        </authorList>
    </citation>
    <scope>NUCLEOTIDE SEQUENCE</scope>
    <source>
        <tissue evidence="12">Leaf</tissue>
    </source>
</reference>
<dbReference type="GO" id="GO:0005634">
    <property type="term" value="C:nucleus"/>
    <property type="evidence" value="ECO:0007669"/>
    <property type="project" value="UniProtKB-SubCell"/>
</dbReference>
<evidence type="ECO:0000256" key="3">
    <source>
        <dbReference type="ARBA" id="ARBA00022833"/>
    </source>
</evidence>
<keyword evidence="7 8" id="KW-0539">Nucleus</keyword>
<evidence type="ECO:0000256" key="4">
    <source>
        <dbReference type="ARBA" id="ARBA00023015"/>
    </source>
</evidence>
<dbReference type="OrthoDB" id="1927254at2759"/>
<evidence type="ECO:0000256" key="1">
    <source>
        <dbReference type="ARBA" id="ARBA00022723"/>
    </source>
</evidence>
<dbReference type="PANTHER" id="PTHR31992">
    <property type="entry name" value="DOF ZINC FINGER PROTEIN DOF1.4-RELATED"/>
    <property type="match status" value="1"/>
</dbReference>
<keyword evidence="6 9" id="KW-0804">Transcription</keyword>
<sequence length="313" mass="34600">MKLIGEATSISFVWMDPSSGQHQQMPSQTLENMLGCSKAQNQERKPRPQPEQALKCPRCDSTNTKFCYYNNYSLSQPRYFCKSCRRYWTKGGTLRNVPVGGGCRKNKRSSSSSSSKRAQAQDQTLTSTNSNPLFTSLPPLSYDSTSSDLTLALARLQKQSCGQMGYDDHDFSILGNPLANPSCTNTGFLDALRSGFLENQCNNLQSMYYGYGNGDLGEVDNGNNNKACGVSEEMMMFPYDQEVSNATTQAVTVTTMKQEICSGREQGEANKVLWGLPWQMNGDTSMGEVDSGRANWNNGFTSSWHGLLNSPLM</sequence>
<evidence type="ECO:0000256" key="6">
    <source>
        <dbReference type="ARBA" id="ARBA00023163"/>
    </source>
</evidence>
<evidence type="ECO:0000256" key="9">
    <source>
        <dbReference type="RuleBase" id="RU369094"/>
    </source>
</evidence>
<keyword evidence="4 9" id="KW-0805">Transcription regulation</keyword>
<comment type="caution">
    <text evidence="12">The sequence shown here is derived from an EMBL/GenBank/DDBJ whole genome shotgun (WGS) entry which is preliminary data.</text>
</comment>
<keyword evidence="2 8" id="KW-0863">Zinc-finger</keyword>
<evidence type="ECO:0000256" key="5">
    <source>
        <dbReference type="ARBA" id="ARBA00023125"/>
    </source>
</evidence>
<dbReference type="Proteomes" id="UP000634136">
    <property type="component" value="Unassembled WGS sequence"/>
</dbReference>
<organism evidence="12 13">
    <name type="scientific">Senna tora</name>
    <dbReference type="NCBI Taxonomy" id="362788"/>
    <lineage>
        <taxon>Eukaryota</taxon>
        <taxon>Viridiplantae</taxon>
        <taxon>Streptophyta</taxon>
        <taxon>Embryophyta</taxon>
        <taxon>Tracheophyta</taxon>
        <taxon>Spermatophyta</taxon>
        <taxon>Magnoliopsida</taxon>
        <taxon>eudicotyledons</taxon>
        <taxon>Gunneridae</taxon>
        <taxon>Pentapetalae</taxon>
        <taxon>rosids</taxon>
        <taxon>fabids</taxon>
        <taxon>Fabales</taxon>
        <taxon>Fabaceae</taxon>
        <taxon>Caesalpinioideae</taxon>
        <taxon>Cassia clade</taxon>
        <taxon>Senna</taxon>
    </lineage>
</organism>
<evidence type="ECO:0000313" key="12">
    <source>
        <dbReference type="EMBL" id="KAF7805551.1"/>
    </source>
</evidence>
<dbReference type="EMBL" id="JAAIUW010000012">
    <property type="protein sequence ID" value="KAF7805551.1"/>
    <property type="molecule type" value="Genomic_DNA"/>
</dbReference>
<gene>
    <name evidence="12" type="ORF">G2W53_037712</name>
</gene>